<keyword evidence="2" id="KW-1133">Transmembrane helix</keyword>
<comment type="similarity">
    <text evidence="1">Belongs to the nucleobase:cation symporter-2 (NCS2) (TC 2.A.40) family.</text>
</comment>
<protein>
    <submittedName>
        <fullName evidence="3">Uncharacterized protein</fullName>
    </submittedName>
</protein>
<organism evidence="3">
    <name type="scientific">Arundo donax</name>
    <name type="common">Giant reed</name>
    <name type="synonym">Donax arundinaceus</name>
    <dbReference type="NCBI Taxonomy" id="35708"/>
    <lineage>
        <taxon>Eukaryota</taxon>
        <taxon>Viridiplantae</taxon>
        <taxon>Streptophyta</taxon>
        <taxon>Embryophyta</taxon>
        <taxon>Tracheophyta</taxon>
        <taxon>Spermatophyta</taxon>
        <taxon>Magnoliopsida</taxon>
        <taxon>Liliopsida</taxon>
        <taxon>Poales</taxon>
        <taxon>Poaceae</taxon>
        <taxon>PACMAD clade</taxon>
        <taxon>Arundinoideae</taxon>
        <taxon>Arundineae</taxon>
        <taxon>Arundo</taxon>
    </lineage>
</organism>
<reference evidence="3" key="1">
    <citation type="submission" date="2014-09" db="EMBL/GenBank/DDBJ databases">
        <authorList>
            <person name="Magalhaes I.L.F."/>
            <person name="Oliveira U."/>
            <person name="Santos F.R."/>
            <person name="Vidigal T.H.D.A."/>
            <person name="Brescovit A.D."/>
            <person name="Santos A.J."/>
        </authorList>
    </citation>
    <scope>NUCLEOTIDE SEQUENCE</scope>
    <source>
        <tissue evidence="3">Shoot tissue taken approximately 20 cm above the soil surface</tissue>
    </source>
</reference>
<evidence type="ECO:0000256" key="2">
    <source>
        <dbReference type="SAM" id="Phobius"/>
    </source>
</evidence>
<proteinExistence type="inferred from homology"/>
<dbReference type="PANTHER" id="PTHR11119">
    <property type="entry name" value="XANTHINE-URACIL / VITAMIN C PERMEASE FAMILY MEMBER"/>
    <property type="match status" value="1"/>
</dbReference>
<evidence type="ECO:0000313" key="3">
    <source>
        <dbReference type="EMBL" id="JAD89716.1"/>
    </source>
</evidence>
<keyword evidence="2" id="KW-0812">Transmembrane</keyword>
<keyword evidence="2" id="KW-0472">Membrane</keyword>
<evidence type="ECO:0000256" key="1">
    <source>
        <dbReference type="ARBA" id="ARBA00008821"/>
    </source>
</evidence>
<accession>A0A0A9DPI9</accession>
<feature type="transmembrane region" description="Helical" evidence="2">
    <location>
        <begin position="27"/>
        <end position="48"/>
    </location>
</feature>
<name>A0A0A9DPI9_ARUDO</name>
<sequence length="95" mass="10859">MLVLFVALSQYLKHVQVRHFPILERFSVLISIALIWVYAHILTASGAYKHSSLLTQVNCRTDRANLITTAPWSEDLCLPLLISFSFFSHICKKLV</sequence>
<reference evidence="3" key="2">
    <citation type="journal article" date="2015" name="Data Brief">
        <title>Shoot transcriptome of the giant reed, Arundo donax.</title>
        <authorList>
            <person name="Barrero R.A."/>
            <person name="Guerrero F.D."/>
            <person name="Moolhuijzen P."/>
            <person name="Goolsby J.A."/>
            <person name="Tidwell J."/>
            <person name="Bellgard S.E."/>
            <person name="Bellgard M.I."/>
        </authorList>
    </citation>
    <scope>NUCLEOTIDE SEQUENCE</scope>
    <source>
        <tissue evidence="3">Shoot tissue taken approximately 20 cm above the soil surface</tissue>
    </source>
</reference>
<dbReference type="EMBL" id="GBRH01208179">
    <property type="protein sequence ID" value="JAD89716.1"/>
    <property type="molecule type" value="Transcribed_RNA"/>
</dbReference>
<dbReference type="AlphaFoldDB" id="A0A0A9DPI9"/>